<keyword evidence="8" id="KW-1133">Transmembrane helix</keyword>
<comment type="caution">
    <text evidence="11">The sequence shown here is derived from an EMBL/GenBank/DDBJ whole genome shotgun (WGS) entry which is preliminary data.</text>
</comment>
<dbReference type="SMART" id="SM00388">
    <property type="entry name" value="HisKA"/>
    <property type="match status" value="1"/>
</dbReference>
<dbReference type="Pfam" id="PF02518">
    <property type="entry name" value="HATPase_c"/>
    <property type="match status" value="1"/>
</dbReference>
<dbReference type="Pfam" id="PF08521">
    <property type="entry name" value="2CSK_N"/>
    <property type="match status" value="1"/>
</dbReference>
<dbReference type="InterPro" id="IPR036890">
    <property type="entry name" value="HATPase_C_sf"/>
</dbReference>
<evidence type="ECO:0000256" key="8">
    <source>
        <dbReference type="ARBA" id="ARBA00022989"/>
    </source>
</evidence>
<evidence type="ECO:0000256" key="2">
    <source>
        <dbReference type="ARBA" id="ARBA00004370"/>
    </source>
</evidence>
<keyword evidence="5 11" id="KW-0808">Transferase</keyword>
<evidence type="ECO:0000256" key="1">
    <source>
        <dbReference type="ARBA" id="ARBA00000085"/>
    </source>
</evidence>
<dbReference type="InterPro" id="IPR050428">
    <property type="entry name" value="TCS_sensor_his_kinase"/>
</dbReference>
<accession>A0ABT9SDR5</accession>
<evidence type="ECO:0000256" key="6">
    <source>
        <dbReference type="ARBA" id="ARBA00022692"/>
    </source>
</evidence>
<sequence>MTLPPRTEPGSRFGIRARLLVLLLPCLLGLLALDSWNDYRALRDLAQDAYDRVMLASAHALRRSVVVTADGTLQLDAHTAQSTARAVLDAIDADNQLMSVELLPRTAGQDRAAAVPAPRRLLGEADLPQPPVDGWASVDGLSTVWYDAHHLGHPVRVVALRGPQVDERGQPFDVQVQVVQPSRPRARAEADSLRQQLLRDARMVLMVSLLVWLGVTWSLKPLERLRESVIRRQGGVPEPLDVTGVPYEVSPLVIAVNAQVASYRELLDAQSQFLADASHQLRTPLAIMMTQAGVALREKDPARLQETLRAIRAQVGRSRRLCEQLLALVHASERTPPGSAPSDVDLNGIARDVVVQHLTLAHEKDQDLGWADAGHAVTAQADGAELYEVLANLVHNAIVHTPVGGRITVEASAADGQSLVEVRDDGPGIAPARRDEVFERFRQLAGTAGNHGAGLGLSIARAYARRNGGDVVLADAGPDGTGLRAILRLPQA</sequence>
<comment type="subcellular location">
    <subcellularLocation>
        <location evidence="2">Membrane</location>
    </subcellularLocation>
</comment>
<dbReference type="GO" id="GO:0004673">
    <property type="term" value="F:protein histidine kinase activity"/>
    <property type="evidence" value="ECO:0007669"/>
    <property type="project" value="UniProtKB-EC"/>
</dbReference>
<keyword evidence="12" id="KW-1185">Reference proteome</keyword>
<dbReference type="InterPro" id="IPR005467">
    <property type="entry name" value="His_kinase_dom"/>
</dbReference>
<feature type="domain" description="Histidine kinase" evidence="10">
    <location>
        <begin position="276"/>
        <end position="492"/>
    </location>
</feature>
<dbReference type="SUPFAM" id="SSF55874">
    <property type="entry name" value="ATPase domain of HSP90 chaperone/DNA topoisomerase II/histidine kinase"/>
    <property type="match status" value="1"/>
</dbReference>
<proteinExistence type="predicted"/>
<keyword evidence="4" id="KW-0597">Phosphoprotein</keyword>
<dbReference type="SMART" id="SM00387">
    <property type="entry name" value="HATPase_c"/>
    <property type="match status" value="1"/>
</dbReference>
<dbReference type="PANTHER" id="PTHR45436">
    <property type="entry name" value="SENSOR HISTIDINE KINASE YKOH"/>
    <property type="match status" value="1"/>
</dbReference>
<keyword evidence="9" id="KW-0472">Membrane</keyword>
<dbReference type="InterPro" id="IPR004358">
    <property type="entry name" value="Sig_transdc_His_kin-like_C"/>
</dbReference>
<evidence type="ECO:0000256" key="5">
    <source>
        <dbReference type="ARBA" id="ARBA00022679"/>
    </source>
</evidence>
<dbReference type="Gene3D" id="1.10.287.130">
    <property type="match status" value="1"/>
</dbReference>
<dbReference type="EC" id="2.7.13.3" evidence="3"/>
<dbReference type="RefSeq" id="WP_307692240.1">
    <property type="nucleotide sequence ID" value="NZ_JAUSRO010000019.1"/>
</dbReference>
<dbReference type="InterPro" id="IPR003594">
    <property type="entry name" value="HATPase_dom"/>
</dbReference>
<dbReference type="PANTHER" id="PTHR45436:SF1">
    <property type="entry name" value="SENSOR PROTEIN QSEC"/>
    <property type="match status" value="1"/>
</dbReference>
<dbReference type="InterPro" id="IPR036097">
    <property type="entry name" value="HisK_dim/P_sf"/>
</dbReference>
<evidence type="ECO:0000256" key="9">
    <source>
        <dbReference type="ARBA" id="ARBA00023136"/>
    </source>
</evidence>
<protein>
    <recommendedName>
        <fullName evidence="3">histidine kinase</fullName>
        <ecNumber evidence="3">2.7.13.3</ecNumber>
    </recommendedName>
</protein>
<dbReference type="CDD" id="cd00075">
    <property type="entry name" value="HATPase"/>
    <property type="match status" value="1"/>
</dbReference>
<dbReference type="InterPro" id="IPR003661">
    <property type="entry name" value="HisK_dim/P_dom"/>
</dbReference>
<name>A0ABT9SDR5_9BURK</name>
<evidence type="ECO:0000256" key="7">
    <source>
        <dbReference type="ARBA" id="ARBA00022777"/>
    </source>
</evidence>
<dbReference type="SUPFAM" id="SSF47384">
    <property type="entry name" value="Homodimeric domain of signal transducing histidine kinase"/>
    <property type="match status" value="1"/>
</dbReference>
<dbReference type="CDD" id="cd00082">
    <property type="entry name" value="HisKA"/>
    <property type="match status" value="1"/>
</dbReference>
<organism evidence="11 12">
    <name type="scientific">Variovorax ginsengisoli</name>
    <dbReference type="NCBI Taxonomy" id="363844"/>
    <lineage>
        <taxon>Bacteria</taxon>
        <taxon>Pseudomonadati</taxon>
        <taxon>Pseudomonadota</taxon>
        <taxon>Betaproteobacteria</taxon>
        <taxon>Burkholderiales</taxon>
        <taxon>Comamonadaceae</taxon>
        <taxon>Variovorax</taxon>
    </lineage>
</organism>
<dbReference type="Proteomes" id="UP001226867">
    <property type="component" value="Unassembled WGS sequence"/>
</dbReference>
<evidence type="ECO:0000259" key="10">
    <source>
        <dbReference type="PROSITE" id="PS50109"/>
    </source>
</evidence>
<dbReference type="InterPro" id="IPR013727">
    <property type="entry name" value="2CSK_N"/>
</dbReference>
<dbReference type="EMBL" id="JAUSRO010000019">
    <property type="protein sequence ID" value="MDP9902503.1"/>
    <property type="molecule type" value="Genomic_DNA"/>
</dbReference>
<keyword evidence="7 11" id="KW-0418">Kinase</keyword>
<comment type="catalytic activity">
    <reaction evidence="1">
        <text>ATP + protein L-histidine = ADP + protein N-phospho-L-histidine.</text>
        <dbReference type="EC" id="2.7.13.3"/>
    </reaction>
</comment>
<evidence type="ECO:0000313" key="12">
    <source>
        <dbReference type="Proteomes" id="UP001226867"/>
    </source>
</evidence>
<reference evidence="11 12" key="1">
    <citation type="submission" date="2023-07" db="EMBL/GenBank/DDBJ databases">
        <title>Sorghum-associated microbial communities from plants grown in Nebraska, USA.</title>
        <authorList>
            <person name="Schachtman D."/>
        </authorList>
    </citation>
    <scope>NUCLEOTIDE SEQUENCE [LARGE SCALE GENOMIC DNA]</scope>
    <source>
        <strain evidence="11 12">DS1607</strain>
    </source>
</reference>
<dbReference type="Pfam" id="PF00512">
    <property type="entry name" value="HisKA"/>
    <property type="match status" value="1"/>
</dbReference>
<evidence type="ECO:0000256" key="3">
    <source>
        <dbReference type="ARBA" id="ARBA00012438"/>
    </source>
</evidence>
<dbReference type="PRINTS" id="PR00344">
    <property type="entry name" value="BCTRLSENSOR"/>
</dbReference>
<dbReference type="Gene3D" id="3.30.565.10">
    <property type="entry name" value="Histidine kinase-like ATPase, C-terminal domain"/>
    <property type="match status" value="1"/>
</dbReference>
<evidence type="ECO:0000256" key="4">
    <source>
        <dbReference type="ARBA" id="ARBA00022553"/>
    </source>
</evidence>
<gene>
    <name evidence="11" type="ORF">J2W36_004780</name>
</gene>
<dbReference type="PROSITE" id="PS50109">
    <property type="entry name" value="HIS_KIN"/>
    <property type="match status" value="1"/>
</dbReference>
<evidence type="ECO:0000313" key="11">
    <source>
        <dbReference type="EMBL" id="MDP9902503.1"/>
    </source>
</evidence>
<keyword evidence="6" id="KW-0812">Transmembrane</keyword>